<keyword evidence="4" id="KW-0808">Transferase</keyword>
<evidence type="ECO:0000256" key="6">
    <source>
        <dbReference type="ARBA" id="ARBA00022786"/>
    </source>
</evidence>
<evidence type="ECO:0000259" key="8">
    <source>
        <dbReference type="PROSITE" id="PS51698"/>
    </source>
</evidence>
<evidence type="ECO:0000313" key="9">
    <source>
        <dbReference type="EMBL" id="OAE18104.1"/>
    </source>
</evidence>
<dbReference type="EC" id="2.3.2.27" evidence="3"/>
<dbReference type="FunFam" id="1.20.930.20:FF:000002">
    <property type="entry name" value="RING-type E3 ubiquitin transferase"/>
    <property type="match status" value="1"/>
</dbReference>
<dbReference type="PANTHER" id="PTHR23315">
    <property type="entry name" value="U BOX DOMAIN-CONTAINING"/>
    <property type="match status" value="1"/>
</dbReference>
<dbReference type="GO" id="GO:0061630">
    <property type="term" value="F:ubiquitin protein ligase activity"/>
    <property type="evidence" value="ECO:0007669"/>
    <property type="project" value="UniProtKB-EC"/>
</dbReference>
<name>A0A176VB93_MARPO</name>
<dbReference type="UniPathway" id="UPA00143"/>
<dbReference type="AlphaFoldDB" id="A0A176VB93"/>
<gene>
    <name evidence="9" type="ORF">AXG93_3352s1000</name>
</gene>
<evidence type="ECO:0000256" key="5">
    <source>
        <dbReference type="ARBA" id="ARBA00022737"/>
    </source>
</evidence>
<protein>
    <recommendedName>
        <fullName evidence="3">RING-type E3 ubiquitin transferase</fullName>
        <ecNumber evidence="3">2.3.2.27</ecNumber>
    </recommendedName>
</protein>
<organism evidence="9 10">
    <name type="scientific">Marchantia polymorpha subsp. ruderalis</name>
    <dbReference type="NCBI Taxonomy" id="1480154"/>
    <lineage>
        <taxon>Eukaryota</taxon>
        <taxon>Viridiplantae</taxon>
        <taxon>Streptophyta</taxon>
        <taxon>Embryophyta</taxon>
        <taxon>Marchantiophyta</taxon>
        <taxon>Marchantiopsida</taxon>
        <taxon>Marchantiidae</taxon>
        <taxon>Marchantiales</taxon>
        <taxon>Marchantiaceae</taxon>
        <taxon>Marchantia</taxon>
    </lineage>
</organism>
<dbReference type="CDD" id="cd21037">
    <property type="entry name" value="MLKL_NTD"/>
    <property type="match status" value="1"/>
</dbReference>
<dbReference type="InterPro" id="IPR045210">
    <property type="entry name" value="RING-Ubox_PUB"/>
</dbReference>
<dbReference type="Pfam" id="PF25368">
    <property type="entry name" value="PUB10_N"/>
    <property type="match status" value="1"/>
</dbReference>
<evidence type="ECO:0000256" key="2">
    <source>
        <dbReference type="ARBA" id="ARBA00004906"/>
    </source>
</evidence>
<feature type="repeat" description="ARM" evidence="7">
    <location>
        <begin position="534"/>
        <end position="576"/>
    </location>
</feature>
<dbReference type="InterPro" id="IPR000225">
    <property type="entry name" value="Armadillo"/>
</dbReference>
<dbReference type="GO" id="GO:0016567">
    <property type="term" value="P:protein ubiquitination"/>
    <property type="evidence" value="ECO:0007669"/>
    <property type="project" value="UniProtKB-UniPathway"/>
</dbReference>
<dbReference type="Pfam" id="PF25598">
    <property type="entry name" value="ARM_PUB"/>
    <property type="match status" value="1"/>
</dbReference>
<dbReference type="PANTHER" id="PTHR23315:SF111">
    <property type="entry name" value="U-BOX DOMAIN-CONTAINING PROTEIN 14"/>
    <property type="match status" value="1"/>
</dbReference>
<dbReference type="Pfam" id="PF04564">
    <property type="entry name" value="U-box"/>
    <property type="match status" value="1"/>
</dbReference>
<dbReference type="Gene3D" id="1.20.930.20">
    <property type="entry name" value="Adaptor protein Cbl, N-terminal domain"/>
    <property type="match status" value="1"/>
</dbReference>
<feature type="repeat" description="ARM" evidence="7">
    <location>
        <begin position="411"/>
        <end position="453"/>
    </location>
</feature>
<evidence type="ECO:0000256" key="4">
    <source>
        <dbReference type="ARBA" id="ARBA00022679"/>
    </source>
</evidence>
<feature type="domain" description="U-box" evidence="8">
    <location>
        <begin position="267"/>
        <end position="346"/>
    </location>
</feature>
<dbReference type="GO" id="GO:0007166">
    <property type="term" value="P:cell surface receptor signaling pathway"/>
    <property type="evidence" value="ECO:0007669"/>
    <property type="project" value="InterPro"/>
</dbReference>
<comment type="caution">
    <text evidence="9">The sequence shown here is derived from an EMBL/GenBank/DDBJ whole genome shotgun (WGS) entry which is preliminary data.</text>
</comment>
<dbReference type="InterPro" id="IPR003613">
    <property type="entry name" value="Ubox_domain"/>
</dbReference>
<dbReference type="InterPro" id="IPR016024">
    <property type="entry name" value="ARM-type_fold"/>
</dbReference>
<dbReference type="EMBL" id="LVLJ01004131">
    <property type="protein sequence ID" value="OAE18104.1"/>
    <property type="molecule type" value="Genomic_DNA"/>
</dbReference>
<accession>A0A176VB93</accession>
<dbReference type="InterPro" id="IPR013083">
    <property type="entry name" value="Znf_RING/FYVE/PHD"/>
</dbReference>
<dbReference type="InterPro" id="IPR011989">
    <property type="entry name" value="ARM-like"/>
</dbReference>
<sequence>MAEGAPSTLVQSLTDVVNGITQIGVYRRTHKKECANLTRRVKLLAPLFEEVKELKGPLPEDAIVCFNALEKALYFAKQLLLLCHDGSKLYLVMEMKAVSGKFQEVTAELAQALDSLPWDQLDVSVEVREQVELVHTQLKRAKGRVDVQDQLLQDIETILDPECNEDPDESVLERLSEQLELKTMTAVKQELKALQSFDRGGNVDEGLKKMYHILKHLTTVASKTDNISSSDLKLLEFQSADKARNAAAAATEKFSSAEMAEKFSSAEIPDDFRCPISLELMKDPVILATGQVSNAWTYERACIQKWLDDGHRSCPTTRVPLPHYSLTPNYVLRSLIAQWCETHGLEVPKKNNRPGKHGTHCADVSPDAAAVEVLLNKLSTGSLDEQRNAAGELRMLAKRNVENRICIAEAGAIPLLVKLLSTPDLRTQEHAVTALLNLSINDNNKGAIVMAGAIYPIVDVLKSGSMEARENAAATLFSLSVVDENKVTIGASGAIPALVDLLRDGTARGKKDAATALFNLSIFQGNKAKAVRAGVVPPLMKLLVDPNAGMVDESLAILAILATHPEGRVAIGSASAIPILVDLIRSGSPRNKENAAAVLLALSMSDTNHLADAWKRGAQGPLAELVRTGTQRARRKATQLLDQMKKLNLDIAKENQ</sequence>
<evidence type="ECO:0000313" key="10">
    <source>
        <dbReference type="Proteomes" id="UP000077202"/>
    </source>
</evidence>
<dbReference type="Gene3D" id="3.30.40.10">
    <property type="entry name" value="Zinc/RING finger domain, C3HC4 (zinc finger)"/>
    <property type="match status" value="1"/>
</dbReference>
<comment type="pathway">
    <text evidence="2">Protein modification; protein ubiquitination.</text>
</comment>
<evidence type="ECO:0000256" key="7">
    <source>
        <dbReference type="PROSITE-ProRule" id="PRU00259"/>
    </source>
</evidence>
<dbReference type="CDD" id="cd16664">
    <property type="entry name" value="RING-Ubox_PUB"/>
    <property type="match status" value="1"/>
</dbReference>
<proteinExistence type="predicted"/>
<keyword evidence="5" id="KW-0677">Repeat</keyword>
<reference evidence="9" key="1">
    <citation type="submission" date="2016-03" db="EMBL/GenBank/DDBJ databases">
        <title>Mechanisms controlling the formation of the plant cell surface in tip-growing cells are functionally conserved among land plants.</title>
        <authorList>
            <person name="Honkanen S."/>
            <person name="Jones V.A."/>
            <person name="Morieri G."/>
            <person name="Champion C."/>
            <person name="Hetherington A.J."/>
            <person name="Kelly S."/>
            <person name="Saint-Marcoux D."/>
            <person name="Proust H."/>
            <person name="Prescott H."/>
            <person name="Dolan L."/>
        </authorList>
    </citation>
    <scope>NUCLEOTIDE SEQUENCE [LARGE SCALE GENOMIC DNA]</scope>
    <source>
        <tissue evidence="9">Whole gametophyte</tissue>
    </source>
</reference>
<dbReference type="InterPro" id="IPR057623">
    <property type="entry name" value="PUB12-19-like_N"/>
</dbReference>
<comment type="catalytic activity">
    <reaction evidence="1">
        <text>S-ubiquitinyl-[E2 ubiquitin-conjugating enzyme]-L-cysteine + [acceptor protein]-L-lysine = [E2 ubiquitin-conjugating enzyme]-L-cysteine + N(6)-ubiquitinyl-[acceptor protein]-L-lysine.</text>
        <dbReference type="EC" id="2.3.2.27"/>
    </reaction>
</comment>
<dbReference type="Proteomes" id="UP000077202">
    <property type="component" value="Unassembled WGS sequence"/>
</dbReference>
<dbReference type="SMART" id="SM00504">
    <property type="entry name" value="Ubox"/>
    <property type="match status" value="1"/>
</dbReference>
<dbReference type="InterPro" id="IPR036537">
    <property type="entry name" value="Adaptor_Cbl_N_dom_sf"/>
</dbReference>
<dbReference type="PROSITE" id="PS50176">
    <property type="entry name" value="ARM_REPEAT"/>
    <property type="match status" value="3"/>
</dbReference>
<dbReference type="FunFam" id="3.30.40.10:FF:000442">
    <property type="entry name" value="RING-type E3 ubiquitin transferase"/>
    <property type="match status" value="1"/>
</dbReference>
<keyword evidence="10" id="KW-1185">Reference proteome</keyword>
<dbReference type="InterPro" id="IPR059179">
    <property type="entry name" value="MLKL-like_MCAfunc"/>
</dbReference>
<keyword evidence="6" id="KW-0833">Ubl conjugation pathway</keyword>
<dbReference type="PROSITE" id="PS51698">
    <property type="entry name" value="U_BOX"/>
    <property type="match status" value="1"/>
</dbReference>
<evidence type="ECO:0000256" key="1">
    <source>
        <dbReference type="ARBA" id="ARBA00000900"/>
    </source>
</evidence>
<dbReference type="SUPFAM" id="SSF57850">
    <property type="entry name" value="RING/U-box"/>
    <property type="match status" value="1"/>
</dbReference>
<feature type="repeat" description="ARM" evidence="7">
    <location>
        <begin position="493"/>
        <end position="535"/>
    </location>
</feature>
<evidence type="ECO:0000256" key="3">
    <source>
        <dbReference type="ARBA" id="ARBA00012483"/>
    </source>
</evidence>
<dbReference type="Gene3D" id="1.25.10.10">
    <property type="entry name" value="Leucine-rich Repeat Variant"/>
    <property type="match status" value="3"/>
</dbReference>
<dbReference type="FunFam" id="1.25.10.10:FF:000082">
    <property type="entry name" value="RING-type E3 ubiquitin transferase"/>
    <property type="match status" value="1"/>
</dbReference>
<dbReference type="SUPFAM" id="SSF48371">
    <property type="entry name" value="ARM repeat"/>
    <property type="match status" value="1"/>
</dbReference>
<dbReference type="InterPro" id="IPR058678">
    <property type="entry name" value="ARM_PUB"/>
</dbReference>
<dbReference type="SMART" id="SM00185">
    <property type="entry name" value="ARM"/>
    <property type="match status" value="5"/>
</dbReference>